<dbReference type="PANTHER" id="PTHR24248">
    <property type="entry name" value="ADRENERGIC RECEPTOR-RELATED G-PROTEIN COUPLED RECEPTOR"/>
    <property type="match status" value="1"/>
</dbReference>
<keyword evidence="4 11" id="KW-1133">Transmembrane helix</keyword>
<evidence type="ECO:0000313" key="14">
    <source>
        <dbReference type="Proteomes" id="UP000678393"/>
    </source>
</evidence>
<keyword evidence="5 10" id="KW-0297">G-protein coupled receptor</keyword>
<dbReference type="CDD" id="cd15329">
    <property type="entry name" value="7tmA_5-HT7"/>
    <property type="match status" value="1"/>
</dbReference>
<keyword evidence="2" id="KW-1003">Cell membrane</keyword>
<evidence type="ECO:0000256" key="6">
    <source>
        <dbReference type="ARBA" id="ARBA00023136"/>
    </source>
</evidence>
<evidence type="ECO:0000256" key="2">
    <source>
        <dbReference type="ARBA" id="ARBA00022475"/>
    </source>
</evidence>
<evidence type="ECO:0000256" key="1">
    <source>
        <dbReference type="ARBA" id="ARBA00004651"/>
    </source>
</evidence>
<feature type="transmembrane region" description="Helical" evidence="11">
    <location>
        <begin position="348"/>
        <end position="371"/>
    </location>
</feature>
<evidence type="ECO:0000256" key="11">
    <source>
        <dbReference type="SAM" id="Phobius"/>
    </source>
</evidence>
<gene>
    <name evidence="13" type="ORF">CUNI_LOCUS5625</name>
</gene>
<evidence type="ECO:0000256" key="4">
    <source>
        <dbReference type="ARBA" id="ARBA00022989"/>
    </source>
</evidence>
<keyword evidence="6 11" id="KW-0472">Membrane</keyword>
<dbReference type="GO" id="GO:0071880">
    <property type="term" value="P:adenylate cyclase-activating adrenergic receptor signaling pathway"/>
    <property type="evidence" value="ECO:0007669"/>
    <property type="project" value="TreeGrafter"/>
</dbReference>
<keyword evidence="3 10" id="KW-0812">Transmembrane</keyword>
<dbReference type="PROSITE" id="PS50262">
    <property type="entry name" value="G_PROTEIN_RECEP_F1_2"/>
    <property type="match status" value="1"/>
</dbReference>
<reference evidence="13" key="1">
    <citation type="submission" date="2021-04" db="EMBL/GenBank/DDBJ databases">
        <authorList>
            <consortium name="Molecular Ecology Group"/>
        </authorList>
    </citation>
    <scope>NUCLEOTIDE SEQUENCE</scope>
</reference>
<evidence type="ECO:0000256" key="9">
    <source>
        <dbReference type="ARBA" id="ARBA00023224"/>
    </source>
</evidence>
<name>A0A8S3YSA9_9EUPU</name>
<keyword evidence="7" id="KW-1015">Disulfide bond</keyword>
<evidence type="ECO:0000256" key="3">
    <source>
        <dbReference type="ARBA" id="ARBA00022692"/>
    </source>
</evidence>
<dbReference type="PANTHER" id="PTHR24248:SF199">
    <property type="entry name" value="IP13425P-RELATED"/>
    <property type="match status" value="1"/>
</dbReference>
<dbReference type="SMART" id="SM01381">
    <property type="entry name" value="7TM_GPCR_Srsx"/>
    <property type="match status" value="1"/>
</dbReference>
<dbReference type="Pfam" id="PF00001">
    <property type="entry name" value="7tm_1"/>
    <property type="match status" value="1"/>
</dbReference>
<keyword evidence="14" id="KW-1185">Reference proteome</keyword>
<protein>
    <recommendedName>
        <fullName evidence="12">G-protein coupled receptors family 1 profile domain-containing protein</fullName>
    </recommendedName>
</protein>
<dbReference type="PROSITE" id="PS00237">
    <property type="entry name" value="G_PROTEIN_RECEP_F1_1"/>
    <property type="match status" value="1"/>
</dbReference>
<feature type="transmembrane region" description="Helical" evidence="11">
    <location>
        <begin position="150"/>
        <end position="167"/>
    </location>
</feature>
<dbReference type="OrthoDB" id="5951059at2759"/>
<proteinExistence type="inferred from homology"/>
<feature type="domain" description="G-protein coupled receptors family 1 profile" evidence="12">
    <location>
        <begin position="88"/>
        <end position="398"/>
    </location>
</feature>
<organism evidence="13 14">
    <name type="scientific">Candidula unifasciata</name>
    <dbReference type="NCBI Taxonomy" id="100452"/>
    <lineage>
        <taxon>Eukaryota</taxon>
        <taxon>Metazoa</taxon>
        <taxon>Spiralia</taxon>
        <taxon>Lophotrochozoa</taxon>
        <taxon>Mollusca</taxon>
        <taxon>Gastropoda</taxon>
        <taxon>Heterobranchia</taxon>
        <taxon>Euthyneura</taxon>
        <taxon>Panpulmonata</taxon>
        <taxon>Eupulmonata</taxon>
        <taxon>Stylommatophora</taxon>
        <taxon>Helicina</taxon>
        <taxon>Helicoidea</taxon>
        <taxon>Geomitridae</taxon>
        <taxon>Candidula</taxon>
    </lineage>
</organism>
<evidence type="ECO:0000256" key="10">
    <source>
        <dbReference type="RuleBase" id="RU000688"/>
    </source>
</evidence>
<evidence type="ECO:0000256" key="5">
    <source>
        <dbReference type="ARBA" id="ARBA00023040"/>
    </source>
</evidence>
<dbReference type="InterPro" id="IPR017452">
    <property type="entry name" value="GPCR_Rhodpsn_7TM"/>
</dbReference>
<evidence type="ECO:0000256" key="8">
    <source>
        <dbReference type="ARBA" id="ARBA00023170"/>
    </source>
</evidence>
<evidence type="ECO:0000256" key="7">
    <source>
        <dbReference type="ARBA" id="ARBA00023157"/>
    </source>
</evidence>
<dbReference type="Proteomes" id="UP000678393">
    <property type="component" value="Unassembled WGS sequence"/>
</dbReference>
<comment type="similarity">
    <text evidence="10">Belongs to the G-protein coupled receptor 1 family.</text>
</comment>
<dbReference type="Gene3D" id="1.20.1070.10">
    <property type="entry name" value="Rhodopsin 7-helix transmembrane proteins"/>
    <property type="match status" value="1"/>
</dbReference>
<accession>A0A8S3YSA9</accession>
<dbReference type="AlphaFoldDB" id="A0A8S3YSA9"/>
<comment type="subcellular location">
    <subcellularLocation>
        <location evidence="1">Cell membrane</location>
        <topology evidence="1">Multi-pass membrane protein</topology>
    </subcellularLocation>
</comment>
<feature type="transmembrane region" description="Helical" evidence="11">
    <location>
        <begin position="188"/>
        <end position="208"/>
    </location>
</feature>
<dbReference type="GO" id="GO:0004993">
    <property type="term" value="F:G protein-coupled serotonin receptor activity"/>
    <property type="evidence" value="ECO:0007669"/>
    <property type="project" value="UniProtKB-ARBA"/>
</dbReference>
<dbReference type="SUPFAM" id="SSF81321">
    <property type="entry name" value="Family A G protein-coupled receptor-like"/>
    <property type="match status" value="1"/>
</dbReference>
<dbReference type="GO" id="GO:0005886">
    <property type="term" value="C:plasma membrane"/>
    <property type="evidence" value="ECO:0007669"/>
    <property type="project" value="UniProtKB-SubCell"/>
</dbReference>
<sequence length="478" mass="53442">MSSFSDSVVQSSPLKLSSMNITDSVLFGRNSTFLENRSIAANTFANVSNITNTTDCPYPEQPPSPYEEWQQIVIAVILGAVAICTIIGNSLVCISVALIKRLQSPSNLLIVSLAVADLFVGMLVMPFAVIHEIKGAWILGPIVCDMWTTTDVLLCTSSILNLCAISIDRYFVITRPFQYAMKRTPKRMGLMVLIVWSVSAIVSIPPVFGWKSEHMPFLCYISNDIGYQIYATLCAFYLPLLVMVFIYYKIWRVSSKIAKAEAKTKIGSFDKGAEFQIGRPSNDSDDSNIMVNGCLRDGSGNADDEGSLENFPKKLEPDKHKRRFTIRSLLPKQHKLSNTKDRKATKTLGIIMGCFTLCWLPFFILVLVKTFCCNVPIALDSTLLWLGYANSFLNPMIYARFNREFRTPFKEILLFRCKGINSRMRSESYVEQYGPVASHRDSLRPPTDTIVRYNSQGQTVVALGNGSVNGSKHSESRI</sequence>
<dbReference type="InterPro" id="IPR000276">
    <property type="entry name" value="GPCR_Rhodpsn"/>
</dbReference>
<comment type="caution">
    <text evidence="13">The sequence shown here is derived from an EMBL/GenBank/DDBJ whole genome shotgun (WGS) entry which is preliminary data.</text>
</comment>
<feature type="transmembrane region" description="Helical" evidence="11">
    <location>
        <begin position="228"/>
        <end position="248"/>
    </location>
</feature>
<dbReference type="EMBL" id="CAJHNH020000825">
    <property type="protein sequence ID" value="CAG5120067.1"/>
    <property type="molecule type" value="Genomic_DNA"/>
</dbReference>
<keyword evidence="9 10" id="KW-0807">Transducer</keyword>
<keyword evidence="8 10" id="KW-0675">Receptor</keyword>
<dbReference type="GO" id="GO:0043410">
    <property type="term" value="P:positive regulation of MAPK cascade"/>
    <property type="evidence" value="ECO:0007669"/>
    <property type="project" value="TreeGrafter"/>
</dbReference>
<dbReference type="PRINTS" id="PR00237">
    <property type="entry name" value="GPCRRHODOPSN"/>
</dbReference>
<feature type="transmembrane region" description="Helical" evidence="11">
    <location>
        <begin position="383"/>
        <end position="401"/>
    </location>
</feature>
<evidence type="ECO:0000313" key="13">
    <source>
        <dbReference type="EMBL" id="CAG5120067.1"/>
    </source>
</evidence>
<feature type="transmembrane region" description="Helical" evidence="11">
    <location>
        <begin position="108"/>
        <end position="130"/>
    </location>
</feature>
<evidence type="ECO:0000259" key="12">
    <source>
        <dbReference type="PROSITE" id="PS50262"/>
    </source>
</evidence>
<feature type="transmembrane region" description="Helical" evidence="11">
    <location>
        <begin position="72"/>
        <end position="99"/>
    </location>
</feature>